<evidence type="ECO:0000256" key="1">
    <source>
        <dbReference type="ARBA" id="ARBA00022723"/>
    </source>
</evidence>
<dbReference type="RefSeq" id="WP_173946829.1">
    <property type="nucleotide sequence ID" value="NZ_CP102845.1"/>
</dbReference>
<dbReference type="Pfam" id="PF03328">
    <property type="entry name" value="HpcH_HpaI"/>
    <property type="match status" value="1"/>
</dbReference>
<dbReference type="PANTHER" id="PTHR30502:SF4">
    <property type="entry name" value="5-KETO-4-DEOXY-D-GLUCARATE ALDOLASE"/>
    <property type="match status" value="1"/>
</dbReference>
<feature type="domain" description="HpcH/HpaI aldolase/citrate lyase" evidence="4">
    <location>
        <begin position="18"/>
        <end position="242"/>
    </location>
</feature>
<dbReference type="GO" id="GO:0016829">
    <property type="term" value="F:lyase activity"/>
    <property type="evidence" value="ECO:0007669"/>
    <property type="project" value="UniProtKB-KW"/>
</dbReference>
<accession>A0ABY5RNJ0</accession>
<evidence type="ECO:0000259" key="4">
    <source>
        <dbReference type="Pfam" id="PF03328"/>
    </source>
</evidence>
<dbReference type="InterPro" id="IPR050251">
    <property type="entry name" value="HpcH-HpaI_aldolase"/>
</dbReference>
<gene>
    <name evidence="5" type="ORF">HPT29_014840</name>
</gene>
<dbReference type="InterPro" id="IPR005000">
    <property type="entry name" value="Aldolase/citrate-lyase_domain"/>
</dbReference>
<dbReference type="EMBL" id="CP102845">
    <property type="protein sequence ID" value="UVF17802.1"/>
    <property type="molecule type" value="Genomic_DNA"/>
</dbReference>
<dbReference type="SUPFAM" id="SSF51621">
    <property type="entry name" value="Phosphoenolpyruvate/pyruvate domain"/>
    <property type="match status" value="1"/>
</dbReference>
<keyword evidence="2 5" id="KW-0456">Lyase</keyword>
<proteinExistence type="predicted"/>
<evidence type="ECO:0000313" key="5">
    <source>
        <dbReference type="EMBL" id="UVF17802.1"/>
    </source>
</evidence>
<comment type="catalytic activity">
    <reaction evidence="3">
        <text>D-glyceraldehyde + pyruvate = 2-dehydro-3-deoxy-L-galactonate</text>
        <dbReference type="Rhea" id="RHEA:80055"/>
        <dbReference type="ChEBI" id="CHEBI:15361"/>
        <dbReference type="ChEBI" id="CHEBI:17378"/>
        <dbReference type="ChEBI" id="CHEBI:75545"/>
    </reaction>
</comment>
<keyword evidence="6" id="KW-1185">Reference proteome</keyword>
<reference evidence="5" key="1">
    <citation type="submission" date="2022-08" db="EMBL/GenBank/DDBJ databases">
        <title>Microvirga terrae sp. nov., isolated from soil.</title>
        <authorList>
            <person name="Kim K.H."/>
            <person name="Seo Y.L."/>
            <person name="Kim J.M."/>
            <person name="Lee J.K."/>
            <person name="Han D.M."/>
            <person name="Jeon C.O."/>
        </authorList>
    </citation>
    <scope>NUCLEOTIDE SEQUENCE</scope>
    <source>
        <strain evidence="5">R24</strain>
    </source>
</reference>
<protein>
    <submittedName>
        <fullName evidence="5">HpcH/HpaI aldolase/citrate lyase family protein</fullName>
    </submittedName>
</protein>
<dbReference type="InterPro" id="IPR015813">
    <property type="entry name" value="Pyrv/PenolPyrv_kinase-like_dom"/>
</dbReference>
<dbReference type="Proteomes" id="UP001017257">
    <property type="component" value="Chromosome"/>
</dbReference>
<sequence length="265" mass="28069">MDLQRNAFKTALKAEKLQIGLWSSLCSNIVAEIIAQSGFDWILLDMEHSPNEVPGILSQLQALAGGTATPIVRPAWNDPVLIKRLLDIGAPAVLIPFVQTAQEAEQAVAACRYPPAGIRGITSVSRPSGYGRLPAYLKQADQETCVLVQIETSQALADLEAIANVEGVDGVFVGPADLSASLGHIGNPQHPEVQAAIRDAVRRLQAIGKPAGILAPREADARRYIEWGYGFVAVGSDLGLLVKGADDLAQSFRSSSSGSSLPEGR</sequence>
<name>A0ABY5RNJ0_9HYPH</name>
<evidence type="ECO:0000256" key="2">
    <source>
        <dbReference type="ARBA" id="ARBA00023239"/>
    </source>
</evidence>
<evidence type="ECO:0000256" key="3">
    <source>
        <dbReference type="ARBA" id="ARBA00045074"/>
    </source>
</evidence>
<dbReference type="PANTHER" id="PTHR30502">
    <property type="entry name" value="2-KETO-3-DEOXY-L-RHAMNONATE ALDOLASE"/>
    <property type="match status" value="1"/>
</dbReference>
<dbReference type="Gene3D" id="3.20.20.60">
    <property type="entry name" value="Phosphoenolpyruvate-binding domains"/>
    <property type="match status" value="1"/>
</dbReference>
<evidence type="ECO:0000313" key="6">
    <source>
        <dbReference type="Proteomes" id="UP001017257"/>
    </source>
</evidence>
<keyword evidence="1" id="KW-0479">Metal-binding</keyword>
<dbReference type="InterPro" id="IPR040442">
    <property type="entry name" value="Pyrv_kinase-like_dom_sf"/>
</dbReference>
<organism evidence="5 6">
    <name type="scientific">Microvirga terrae</name>
    <dbReference type="NCBI Taxonomy" id="2740529"/>
    <lineage>
        <taxon>Bacteria</taxon>
        <taxon>Pseudomonadati</taxon>
        <taxon>Pseudomonadota</taxon>
        <taxon>Alphaproteobacteria</taxon>
        <taxon>Hyphomicrobiales</taxon>
        <taxon>Methylobacteriaceae</taxon>
        <taxon>Microvirga</taxon>
    </lineage>
</organism>